<organism evidence="1 2">
    <name type="scientific">Phyllosticta citrichinensis</name>
    <dbReference type="NCBI Taxonomy" id="1130410"/>
    <lineage>
        <taxon>Eukaryota</taxon>
        <taxon>Fungi</taxon>
        <taxon>Dikarya</taxon>
        <taxon>Ascomycota</taxon>
        <taxon>Pezizomycotina</taxon>
        <taxon>Dothideomycetes</taxon>
        <taxon>Dothideomycetes incertae sedis</taxon>
        <taxon>Botryosphaeriales</taxon>
        <taxon>Phyllostictaceae</taxon>
        <taxon>Phyllosticta</taxon>
    </lineage>
</organism>
<sequence>MAVQLVRRQASVYRAVGPPETKQDKPLGLFVPPVNHIVPSALLLYMRLKPTTDPSRRLHIDLFDGLATDMLGAVICIFHDANQVCFGCLLERLPRRVTPSAPRSAVIAWATSRTWHSVGESVGQVCGVVCAYADGPGGRRAACGGRVWSSFGCFDVPDCNGTRLATLDRRPRRGFASCANCASAIRRAGWVFGGGGGGGVLDGEQRETDDQPTKHAREKTATLVVAIRPDYLMEQTSKGQRLPTDVVLFCFHPTAPPSRLDPHRRMSPFHLSISSSFRHRLSLLLVVFCSS</sequence>
<proteinExistence type="predicted"/>
<protein>
    <submittedName>
        <fullName evidence="1">Uncharacterized protein</fullName>
    </submittedName>
</protein>
<evidence type="ECO:0000313" key="1">
    <source>
        <dbReference type="EMBL" id="KAK8152121.1"/>
    </source>
</evidence>
<dbReference type="EMBL" id="JBBWUH010000015">
    <property type="protein sequence ID" value="KAK8152121.1"/>
    <property type="molecule type" value="Genomic_DNA"/>
</dbReference>
<gene>
    <name evidence="1" type="ORF">IWX90DRAFT_89193</name>
</gene>
<name>A0ABR1XFJ4_9PEZI</name>
<comment type="caution">
    <text evidence="1">The sequence shown here is derived from an EMBL/GenBank/DDBJ whole genome shotgun (WGS) entry which is preliminary data.</text>
</comment>
<reference evidence="1 2" key="1">
    <citation type="journal article" date="2022" name="G3 (Bethesda)">
        <title>Enemy or ally: a genomic approach to elucidate the lifestyle of Phyllosticta citrichinaensis.</title>
        <authorList>
            <person name="Buijs V.A."/>
            <person name="Groenewald J.Z."/>
            <person name="Haridas S."/>
            <person name="LaButti K.M."/>
            <person name="Lipzen A."/>
            <person name="Martin F.M."/>
            <person name="Barry K."/>
            <person name="Grigoriev I.V."/>
            <person name="Crous P.W."/>
            <person name="Seidl M.F."/>
        </authorList>
    </citation>
    <scope>NUCLEOTIDE SEQUENCE [LARGE SCALE GENOMIC DNA]</scope>
    <source>
        <strain evidence="1 2">CBS 129764</strain>
    </source>
</reference>
<accession>A0ABR1XFJ4</accession>
<dbReference type="Proteomes" id="UP001456524">
    <property type="component" value="Unassembled WGS sequence"/>
</dbReference>
<keyword evidence="2" id="KW-1185">Reference proteome</keyword>
<evidence type="ECO:0000313" key="2">
    <source>
        <dbReference type="Proteomes" id="UP001456524"/>
    </source>
</evidence>